<dbReference type="FunFam" id="2.170.130.10:FF:000003">
    <property type="entry name" value="SusC/RagA family TonB-linked outer membrane protein"/>
    <property type="match status" value="1"/>
</dbReference>
<dbReference type="Proteomes" id="UP000594042">
    <property type="component" value="Chromosome"/>
</dbReference>
<evidence type="ECO:0000256" key="2">
    <source>
        <dbReference type="ARBA" id="ARBA00022448"/>
    </source>
</evidence>
<reference evidence="13" key="1">
    <citation type="submission" date="2020-07" db="EMBL/GenBank/DDBJ databases">
        <title>Complete genome sequencing of Coprobacter sp. strain 2CBH44.</title>
        <authorList>
            <person name="Sakamoto M."/>
            <person name="Murakami T."/>
            <person name="Mori H."/>
        </authorList>
    </citation>
    <scope>NUCLEOTIDE SEQUENCE [LARGE SCALE GENOMIC DNA]</scope>
    <source>
        <strain evidence="13">2CBH44</strain>
    </source>
</reference>
<sequence length="1017" mass="114502">MKKIIYTLLIFLALGHTVYGQQKVITGTVIEDANSTLMPGINVAIKGTNTGTFTDMDGKFSISVKPGDILVFSFVGYETQDIKINNQTSLTVRMKAKLSELDEVVVVGYGTQKKVSVVGAISTVKADELKQSASANLSNAIAGRISGVMTKMVSGQPGNDDSRIFIRGMGTFNDNTPLVLVDGIERSFNQIDPDDIESFSVMKDASATAVYGVRGANGVILVTTKRGQIGKPVVSFSAHAAIQTPIRTAKPLDAYNFALLKNEAIRNDNGGQVPTSANYYYSTDEDLQHYLTGDSPYTHPNNDLIDMFLRKAIPQYQTNLNIRGGNKIVKYFVSLGFLFQDGIYKEYKNDDYSTNANYRRLNLRSNLDFNVTKTTVVGVDLNSSFRSRHNIGVNSRFAAESTNPEYNNMFELLMRQPANYSPLKNPDGTYGNGKNATIYNPLQIVEKGGYYHTNQDVLQGTFRLDQDLKFITKGLTFKAMLGINSFLSTAQTLSERPFMIEYDKYGNYTDNILSEQLPVLSSSTTNDWQRIYGEVSFNYNRTFGDHAVTALALYNQSQTFTKANVPTGYLGFVGRLTYGYKQKYLAEINLGYNGSNQFAEGRRYSLFPAISAGWVISEEKFWKNNISFINFLKIRGSYGEVGNDKIGNYQYLYLQTYNNGNANFGNYNFGVTPQGYNGLLEGRLGNDQVTWERAKKTNVGMDMRLFNGRFTLNADYFHEIRNDILMEYNNLPMVLGISYPPGNIGIVRNQGGEIELGWNDKYKDFNYFIKGNMSYARNKIIENGEALQKYPWMSQKGQSIGQHYGLVALGLFKSQEEIDSAPQHIGTVQIGDIRYKDLNEDGVIDEYDECPIGYSNIPRIQFGLTAGFSYKGFDFSMLWQGAAQFSVYFSNGAVWEFRDGGNAFEHHLGRFNPEDPSTWDTATYPRLHDGNFPNNHRKSTYWLKKGDYLRLKNVEIGYSLPKHLFSKIGVSKLRFFVSGTNLLTFDHQNTFDPETENERAYNYPQMSQYTFGVNIQF</sequence>
<keyword evidence="13" id="KW-1185">Reference proteome</keyword>
<keyword evidence="7 8" id="KW-0998">Cell outer membrane</keyword>
<dbReference type="FunFam" id="2.60.40.1120:FF:000003">
    <property type="entry name" value="Outer membrane protein Omp121"/>
    <property type="match status" value="1"/>
</dbReference>
<dbReference type="InterPro" id="IPR023997">
    <property type="entry name" value="TonB-dep_OMP_SusC/RagA_CS"/>
</dbReference>
<protein>
    <submittedName>
        <fullName evidence="12">SusC/RagA family TonB-linked outer membrane protein</fullName>
    </submittedName>
</protein>
<feature type="domain" description="TonB-dependent receptor-like beta-barrel" evidence="10">
    <location>
        <begin position="429"/>
        <end position="982"/>
    </location>
</feature>
<dbReference type="Pfam" id="PF00593">
    <property type="entry name" value="TonB_dep_Rec_b-barrel"/>
    <property type="match status" value="1"/>
</dbReference>
<evidence type="ECO:0000256" key="3">
    <source>
        <dbReference type="ARBA" id="ARBA00022452"/>
    </source>
</evidence>
<dbReference type="InterPro" id="IPR037066">
    <property type="entry name" value="Plug_dom_sf"/>
</dbReference>
<evidence type="ECO:0000256" key="1">
    <source>
        <dbReference type="ARBA" id="ARBA00004571"/>
    </source>
</evidence>
<keyword evidence="6 8" id="KW-0472">Membrane</keyword>
<evidence type="ECO:0000256" key="4">
    <source>
        <dbReference type="ARBA" id="ARBA00022692"/>
    </source>
</evidence>
<evidence type="ECO:0000256" key="5">
    <source>
        <dbReference type="ARBA" id="ARBA00023077"/>
    </source>
</evidence>
<dbReference type="InterPro" id="IPR023996">
    <property type="entry name" value="TonB-dep_OMP_SusC/RagA"/>
</dbReference>
<feature type="domain" description="TonB-dependent receptor plug" evidence="11">
    <location>
        <begin position="114"/>
        <end position="219"/>
    </location>
</feature>
<evidence type="ECO:0000313" key="12">
    <source>
        <dbReference type="EMBL" id="BCI64558.1"/>
    </source>
</evidence>
<dbReference type="RefSeq" id="WP_200755106.1">
    <property type="nucleotide sequence ID" value="NZ_AP023322.1"/>
</dbReference>
<keyword evidence="2 8" id="KW-0813">Transport</keyword>
<evidence type="ECO:0000259" key="10">
    <source>
        <dbReference type="Pfam" id="PF00593"/>
    </source>
</evidence>
<dbReference type="SUPFAM" id="SSF56935">
    <property type="entry name" value="Porins"/>
    <property type="match status" value="1"/>
</dbReference>
<comment type="similarity">
    <text evidence="8 9">Belongs to the TonB-dependent receptor family.</text>
</comment>
<evidence type="ECO:0000256" key="8">
    <source>
        <dbReference type="PROSITE-ProRule" id="PRU01360"/>
    </source>
</evidence>
<keyword evidence="3 8" id="KW-1134">Transmembrane beta strand</keyword>
<dbReference type="KEGG" id="copr:Cop2CBH44_29110"/>
<accession>A0A7G1I2H7</accession>
<comment type="subcellular location">
    <subcellularLocation>
        <location evidence="1 8">Cell outer membrane</location>
        <topology evidence="1 8">Multi-pass membrane protein</topology>
    </subcellularLocation>
</comment>
<dbReference type="AlphaFoldDB" id="A0A7G1I2H7"/>
<gene>
    <name evidence="12" type="ORF">Cop2CBH44_29110</name>
</gene>
<dbReference type="GO" id="GO:0009279">
    <property type="term" value="C:cell outer membrane"/>
    <property type="evidence" value="ECO:0007669"/>
    <property type="project" value="UniProtKB-SubCell"/>
</dbReference>
<dbReference type="Gene3D" id="2.60.40.1120">
    <property type="entry name" value="Carboxypeptidase-like, regulatory domain"/>
    <property type="match status" value="1"/>
</dbReference>
<dbReference type="NCBIfam" id="TIGR04057">
    <property type="entry name" value="SusC_RagA_signa"/>
    <property type="match status" value="1"/>
</dbReference>
<dbReference type="PROSITE" id="PS52016">
    <property type="entry name" value="TONB_DEPENDENT_REC_3"/>
    <property type="match status" value="1"/>
</dbReference>
<dbReference type="Pfam" id="PF07715">
    <property type="entry name" value="Plug"/>
    <property type="match status" value="1"/>
</dbReference>
<keyword evidence="4 8" id="KW-0812">Transmembrane</keyword>
<dbReference type="Pfam" id="PF13715">
    <property type="entry name" value="CarbopepD_reg_2"/>
    <property type="match status" value="1"/>
</dbReference>
<evidence type="ECO:0000313" key="13">
    <source>
        <dbReference type="Proteomes" id="UP000594042"/>
    </source>
</evidence>
<evidence type="ECO:0000256" key="6">
    <source>
        <dbReference type="ARBA" id="ARBA00023136"/>
    </source>
</evidence>
<dbReference type="InterPro" id="IPR036942">
    <property type="entry name" value="Beta-barrel_TonB_sf"/>
</dbReference>
<proteinExistence type="inferred from homology"/>
<evidence type="ECO:0000259" key="11">
    <source>
        <dbReference type="Pfam" id="PF07715"/>
    </source>
</evidence>
<name>A0A7G1I2H7_9BACT</name>
<organism evidence="12 13">
    <name type="scientific">Coprobacter secundus subsp. similis</name>
    <dbReference type="NCBI Taxonomy" id="2751153"/>
    <lineage>
        <taxon>Bacteria</taxon>
        <taxon>Pseudomonadati</taxon>
        <taxon>Bacteroidota</taxon>
        <taxon>Bacteroidia</taxon>
        <taxon>Bacteroidales</taxon>
        <taxon>Barnesiellaceae</taxon>
        <taxon>Coprobacter</taxon>
    </lineage>
</organism>
<dbReference type="SUPFAM" id="SSF49464">
    <property type="entry name" value="Carboxypeptidase regulatory domain-like"/>
    <property type="match status" value="1"/>
</dbReference>
<dbReference type="InterPro" id="IPR008969">
    <property type="entry name" value="CarboxyPept-like_regulatory"/>
</dbReference>
<evidence type="ECO:0000256" key="9">
    <source>
        <dbReference type="RuleBase" id="RU003357"/>
    </source>
</evidence>
<dbReference type="InterPro" id="IPR000531">
    <property type="entry name" value="Beta-barrel_TonB"/>
</dbReference>
<evidence type="ECO:0000256" key="7">
    <source>
        <dbReference type="ARBA" id="ARBA00023237"/>
    </source>
</evidence>
<keyword evidence="5 9" id="KW-0798">TonB box</keyword>
<dbReference type="NCBIfam" id="TIGR04056">
    <property type="entry name" value="OMP_RagA_SusC"/>
    <property type="match status" value="1"/>
</dbReference>
<dbReference type="Gene3D" id="2.170.130.10">
    <property type="entry name" value="TonB-dependent receptor, plug domain"/>
    <property type="match status" value="1"/>
</dbReference>
<dbReference type="Gene3D" id="2.40.170.20">
    <property type="entry name" value="TonB-dependent receptor, beta-barrel domain"/>
    <property type="match status" value="1"/>
</dbReference>
<dbReference type="InterPro" id="IPR012910">
    <property type="entry name" value="Plug_dom"/>
</dbReference>
<dbReference type="InterPro" id="IPR039426">
    <property type="entry name" value="TonB-dep_rcpt-like"/>
</dbReference>
<dbReference type="EMBL" id="AP023322">
    <property type="protein sequence ID" value="BCI64558.1"/>
    <property type="molecule type" value="Genomic_DNA"/>
</dbReference>